<evidence type="ECO:0000313" key="3">
    <source>
        <dbReference type="Proteomes" id="UP000287296"/>
    </source>
</evidence>
<dbReference type="OrthoDB" id="2939691at2"/>
<proteinExistence type="predicted"/>
<dbReference type="AlphaFoldDB" id="A0A429X356"/>
<evidence type="ECO:0000256" key="1">
    <source>
        <dbReference type="SAM" id="Phobius"/>
    </source>
</evidence>
<keyword evidence="1" id="KW-0472">Membrane</keyword>
<organism evidence="2 3">
    <name type="scientific">Siminovitchia terrae</name>
    <name type="common">Bacillus terrae</name>
    <dbReference type="NCBI Taxonomy" id="1914933"/>
    <lineage>
        <taxon>Bacteria</taxon>
        <taxon>Bacillati</taxon>
        <taxon>Bacillota</taxon>
        <taxon>Bacilli</taxon>
        <taxon>Bacillales</taxon>
        <taxon>Bacillaceae</taxon>
        <taxon>Siminovitchia</taxon>
    </lineage>
</organism>
<comment type="caution">
    <text evidence="2">The sequence shown here is derived from an EMBL/GenBank/DDBJ whole genome shotgun (WGS) entry which is preliminary data.</text>
</comment>
<reference evidence="2 3" key="1">
    <citation type="submission" date="2018-12" db="EMBL/GenBank/DDBJ databases">
        <authorList>
            <person name="Sun L."/>
            <person name="Chen Z."/>
        </authorList>
    </citation>
    <scope>NUCLEOTIDE SEQUENCE [LARGE SCALE GENOMIC DNA]</scope>
    <source>
        <strain evidence="2 3">LMG 29736</strain>
    </source>
</reference>
<evidence type="ECO:0000313" key="2">
    <source>
        <dbReference type="EMBL" id="RST57808.1"/>
    </source>
</evidence>
<sequence length="66" mass="7599">MLAILRNHSFIVIFFILSTLMGLLFIFNLTEEEQSPENMMGNKQDIFLEQTQNSHGLIVEGDQVLE</sequence>
<dbReference type="RefSeq" id="WP_120118760.1">
    <property type="nucleotide sequence ID" value="NZ_QYTW02000028.1"/>
</dbReference>
<dbReference type="EMBL" id="QYTW02000028">
    <property type="protein sequence ID" value="RST57808.1"/>
    <property type="molecule type" value="Genomic_DNA"/>
</dbReference>
<feature type="transmembrane region" description="Helical" evidence="1">
    <location>
        <begin position="12"/>
        <end position="30"/>
    </location>
</feature>
<keyword evidence="1" id="KW-1133">Transmembrane helix</keyword>
<gene>
    <name evidence="2" type="ORF">D5F11_020825</name>
</gene>
<accession>A0A429X356</accession>
<dbReference type="Proteomes" id="UP000287296">
    <property type="component" value="Unassembled WGS sequence"/>
</dbReference>
<keyword evidence="1" id="KW-0812">Transmembrane</keyword>
<protein>
    <submittedName>
        <fullName evidence="2">Uncharacterized protein</fullName>
    </submittedName>
</protein>
<name>A0A429X356_SIMTE</name>